<dbReference type="OrthoDB" id="9810135at2"/>
<dbReference type="InterPro" id="IPR014016">
    <property type="entry name" value="UvrD-like_ATP-bd"/>
</dbReference>
<dbReference type="PANTHER" id="PTHR11070">
    <property type="entry name" value="UVRD / RECB / PCRA DNA HELICASE FAMILY MEMBER"/>
    <property type="match status" value="1"/>
</dbReference>
<dbReference type="PROSITE" id="PS51217">
    <property type="entry name" value="UVRD_HELICASE_CTER"/>
    <property type="match status" value="1"/>
</dbReference>
<dbReference type="EC" id="5.6.2.4" evidence="9"/>
<dbReference type="CDD" id="cd18807">
    <property type="entry name" value="SF1_C_UvrD"/>
    <property type="match status" value="1"/>
</dbReference>
<evidence type="ECO:0000256" key="6">
    <source>
        <dbReference type="ARBA" id="ARBA00023125"/>
    </source>
</evidence>
<name>A0A3M8DIB6_9BACL</name>
<evidence type="ECO:0000256" key="7">
    <source>
        <dbReference type="ARBA" id="ARBA00023235"/>
    </source>
</evidence>
<comment type="caution">
    <text evidence="14">The sequence shown here is derived from an EMBL/GenBank/DDBJ whole genome shotgun (WGS) entry which is preliminary data.</text>
</comment>
<evidence type="ECO:0000256" key="9">
    <source>
        <dbReference type="ARBA" id="ARBA00034808"/>
    </source>
</evidence>
<dbReference type="GO" id="GO:0005829">
    <property type="term" value="C:cytosol"/>
    <property type="evidence" value="ECO:0007669"/>
    <property type="project" value="TreeGrafter"/>
</dbReference>
<dbReference type="InterPro" id="IPR057253">
    <property type="entry name" value="CoiA-like_N"/>
</dbReference>
<evidence type="ECO:0000313" key="14">
    <source>
        <dbReference type="EMBL" id="RNB87774.1"/>
    </source>
</evidence>
<dbReference type="Pfam" id="PF00580">
    <property type="entry name" value="UvrD-helicase"/>
    <property type="match status" value="1"/>
</dbReference>
<keyword evidence="3 11" id="KW-0378">Hydrolase</keyword>
<evidence type="ECO:0000256" key="8">
    <source>
        <dbReference type="ARBA" id="ARBA00034617"/>
    </source>
</evidence>
<evidence type="ECO:0000259" key="13">
    <source>
        <dbReference type="PROSITE" id="PS51217"/>
    </source>
</evidence>
<evidence type="ECO:0000256" key="10">
    <source>
        <dbReference type="ARBA" id="ARBA00048988"/>
    </source>
</evidence>
<gene>
    <name evidence="14" type="ORF">EDM56_13140</name>
</gene>
<dbReference type="InterPro" id="IPR013986">
    <property type="entry name" value="DExx_box_DNA_helicase_dom_sf"/>
</dbReference>
<dbReference type="Gene3D" id="1.10.10.160">
    <property type="match status" value="1"/>
</dbReference>
<keyword evidence="4 11" id="KW-0347">Helicase</keyword>
<dbReference type="Pfam" id="PF13361">
    <property type="entry name" value="UvrD_C"/>
    <property type="match status" value="1"/>
</dbReference>
<dbReference type="GO" id="GO:0016887">
    <property type="term" value="F:ATP hydrolysis activity"/>
    <property type="evidence" value="ECO:0007669"/>
    <property type="project" value="RHEA"/>
</dbReference>
<evidence type="ECO:0000256" key="1">
    <source>
        <dbReference type="ARBA" id="ARBA00009922"/>
    </source>
</evidence>
<evidence type="ECO:0000259" key="12">
    <source>
        <dbReference type="PROSITE" id="PS51198"/>
    </source>
</evidence>
<dbReference type="GO" id="GO:0003677">
    <property type="term" value="F:DNA binding"/>
    <property type="evidence" value="ECO:0007669"/>
    <property type="project" value="UniProtKB-KW"/>
</dbReference>
<evidence type="ECO:0000313" key="15">
    <source>
        <dbReference type="Proteomes" id="UP000271031"/>
    </source>
</evidence>
<evidence type="ECO:0000256" key="2">
    <source>
        <dbReference type="ARBA" id="ARBA00022741"/>
    </source>
</evidence>
<evidence type="ECO:0000256" key="4">
    <source>
        <dbReference type="ARBA" id="ARBA00022806"/>
    </source>
</evidence>
<dbReference type="PROSITE" id="PS51198">
    <property type="entry name" value="UVRD_HELICASE_ATP_BIND"/>
    <property type="match status" value="1"/>
</dbReference>
<dbReference type="GO" id="GO:0033202">
    <property type="term" value="C:DNA helicase complex"/>
    <property type="evidence" value="ECO:0007669"/>
    <property type="project" value="TreeGrafter"/>
</dbReference>
<feature type="domain" description="UvrD-like helicase C-terminal" evidence="13">
    <location>
        <begin position="389"/>
        <end position="656"/>
    </location>
</feature>
<evidence type="ECO:0000256" key="3">
    <source>
        <dbReference type="ARBA" id="ARBA00022801"/>
    </source>
</evidence>
<dbReference type="GO" id="GO:0005524">
    <property type="term" value="F:ATP binding"/>
    <property type="evidence" value="ECO:0007669"/>
    <property type="project" value="UniProtKB-UniRule"/>
</dbReference>
<dbReference type="EMBL" id="RHHQ01000010">
    <property type="protein sequence ID" value="RNB87774.1"/>
    <property type="molecule type" value="Genomic_DNA"/>
</dbReference>
<dbReference type="GO" id="GO:0043138">
    <property type="term" value="F:3'-5' DNA helicase activity"/>
    <property type="evidence" value="ECO:0007669"/>
    <property type="project" value="UniProtKB-EC"/>
</dbReference>
<dbReference type="PANTHER" id="PTHR11070:SF2">
    <property type="entry name" value="ATP-DEPENDENT DNA HELICASE SRS2"/>
    <property type="match status" value="1"/>
</dbReference>
<feature type="binding site" evidence="11">
    <location>
        <begin position="126"/>
        <end position="133"/>
    </location>
    <ligand>
        <name>ATP</name>
        <dbReference type="ChEBI" id="CHEBI:30616"/>
    </ligand>
</feature>
<keyword evidence="7" id="KW-0413">Isomerase</keyword>
<comment type="catalytic activity">
    <reaction evidence="10">
        <text>ATP + H2O = ADP + phosphate + H(+)</text>
        <dbReference type="Rhea" id="RHEA:13065"/>
        <dbReference type="ChEBI" id="CHEBI:15377"/>
        <dbReference type="ChEBI" id="CHEBI:15378"/>
        <dbReference type="ChEBI" id="CHEBI:30616"/>
        <dbReference type="ChEBI" id="CHEBI:43474"/>
        <dbReference type="ChEBI" id="CHEBI:456216"/>
        <dbReference type="EC" id="5.6.2.4"/>
    </reaction>
</comment>
<dbReference type="InterPro" id="IPR000212">
    <property type="entry name" value="DNA_helicase_UvrD/REP"/>
</dbReference>
<feature type="domain" description="UvrD-like helicase ATP-binding" evidence="12">
    <location>
        <begin position="105"/>
        <end position="388"/>
    </location>
</feature>
<comment type="similarity">
    <text evidence="1">Belongs to the helicase family. UvrD subfamily.</text>
</comment>
<comment type="catalytic activity">
    <reaction evidence="8">
        <text>Couples ATP hydrolysis with the unwinding of duplex DNA by translocating in the 3'-5' direction.</text>
        <dbReference type="EC" id="5.6.2.4"/>
    </reaction>
</comment>
<proteinExistence type="inferred from homology"/>
<evidence type="ECO:0000256" key="11">
    <source>
        <dbReference type="PROSITE-ProRule" id="PRU00560"/>
    </source>
</evidence>
<dbReference type="Proteomes" id="UP000271031">
    <property type="component" value="Unassembled WGS sequence"/>
</dbReference>
<keyword evidence="2 11" id="KW-0547">Nucleotide-binding</keyword>
<dbReference type="SUPFAM" id="SSF52540">
    <property type="entry name" value="P-loop containing nucleoside triphosphate hydrolases"/>
    <property type="match status" value="1"/>
</dbReference>
<dbReference type="AlphaFoldDB" id="A0A3M8DIB6"/>
<protein>
    <recommendedName>
        <fullName evidence="9">DNA 3'-5' helicase</fullName>
        <ecNumber evidence="9">5.6.2.4</ecNumber>
    </recommendedName>
</protein>
<organism evidence="14 15">
    <name type="scientific">Brevibacillus fluminis</name>
    <dbReference type="NCBI Taxonomy" id="511487"/>
    <lineage>
        <taxon>Bacteria</taxon>
        <taxon>Bacillati</taxon>
        <taxon>Bacillota</taxon>
        <taxon>Bacilli</taxon>
        <taxon>Bacillales</taxon>
        <taxon>Paenibacillaceae</taxon>
        <taxon>Brevibacillus</taxon>
    </lineage>
</organism>
<dbReference type="Gene3D" id="3.40.50.300">
    <property type="entry name" value="P-loop containing nucleotide triphosphate hydrolases"/>
    <property type="match status" value="2"/>
</dbReference>
<sequence>MKTALLHTKQIQLTADNYDQIAYWRHMDRQGKLLCPHCSQPVTIVAGISTEPHFVHRKEAAACEADETIALALAEVAAAQVANHDYRKRLVPRKMIQQLAHKSEEPLHPEQERAVHSTEGPLLILAGAGSGKTRVMTARAAHLIQEKGVDSRSLMMVTFTTKAAEEMKHRLRGQLSPAQLNGLITGTFHSIFFKILLHERPGEWDPQRLLKQDWLKLKLLRESGVLAQMDPPVTSEAELSQALSIISRWKNEYLLPEHLSIRPLDTAEEQSALALYPLYEEAKQRGRWFDFDDMLIGCYQLLRTDETVRNRYQSRIRYLMIDEFQDINRVQYETVKLFAAPENNLCVIGDDDQSIYAFRGSNPQYILGFSNDFPTAQTITLEVNYRSRPSIVGLGYSLIGNNQARHAKKLKSFHGEDGENYLFYPDDEEEQASRIVDEITHQLAHGASADQMAILFRTHESARPVVERLWEAKIPFAFTGEEEPFYRKQAVRWGLGYLRLAKNPDDADALRDVLPTLYIAQSQWNAIRSQAILDDVPLAHVLPRLPGLKSFQKTQLKAFLAILDEVPKLTPAQALEFIYEDGKLRDYVKKKNKERPEQESQAATDDLQQLYGAAKRHETIDSFLHFVTQQLNRDRSGARQNAEPSVQVMSIHRAKGLEFDTVFLLDLVEGSLPHEYALDELRRGKRDAIEEERRLMYVAITRARHQLFVGIPQERFGRKTRVSRFIKEMAGL</sequence>
<evidence type="ECO:0000256" key="5">
    <source>
        <dbReference type="ARBA" id="ARBA00022840"/>
    </source>
</evidence>
<dbReference type="Pfam" id="PF25164">
    <property type="entry name" value="CoiA_N"/>
    <property type="match status" value="1"/>
</dbReference>
<dbReference type="Gene3D" id="1.10.486.10">
    <property type="entry name" value="PCRA, domain 4"/>
    <property type="match status" value="1"/>
</dbReference>
<dbReference type="InterPro" id="IPR014017">
    <property type="entry name" value="DNA_helicase_UvrD-like_C"/>
</dbReference>
<dbReference type="RefSeq" id="WP_122918379.1">
    <property type="nucleotide sequence ID" value="NZ_RHHQ01000010.1"/>
</dbReference>
<dbReference type="CDD" id="cd17932">
    <property type="entry name" value="DEXQc_UvrD"/>
    <property type="match status" value="1"/>
</dbReference>
<accession>A0A3M8DIB6</accession>
<dbReference type="InterPro" id="IPR027417">
    <property type="entry name" value="P-loop_NTPase"/>
</dbReference>
<dbReference type="GO" id="GO:0000725">
    <property type="term" value="P:recombinational repair"/>
    <property type="evidence" value="ECO:0007669"/>
    <property type="project" value="TreeGrafter"/>
</dbReference>
<reference evidence="14 15" key="1">
    <citation type="submission" date="2018-10" db="EMBL/GenBank/DDBJ databases">
        <title>Phylogenomics of Brevibacillus.</title>
        <authorList>
            <person name="Dunlap C."/>
        </authorList>
    </citation>
    <scope>NUCLEOTIDE SEQUENCE [LARGE SCALE GENOMIC DNA]</scope>
    <source>
        <strain evidence="14 15">JCM 15716</strain>
    </source>
</reference>
<keyword evidence="6" id="KW-0238">DNA-binding</keyword>
<keyword evidence="5 11" id="KW-0067">ATP-binding</keyword>
<keyword evidence="15" id="KW-1185">Reference proteome</keyword>